<evidence type="ECO:0000313" key="3">
    <source>
        <dbReference type="Proteomes" id="UP001324427"/>
    </source>
</evidence>
<accession>A0AAV9JHX0</accession>
<gene>
    <name evidence="2" type="ORF">LTR36_003948</name>
</gene>
<feature type="region of interest" description="Disordered" evidence="1">
    <location>
        <begin position="943"/>
        <end position="1030"/>
    </location>
</feature>
<feature type="compositionally biased region" description="Basic and acidic residues" evidence="1">
    <location>
        <begin position="961"/>
        <end position="980"/>
    </location>
</feature>
<proteinExistence type="predicted"/>
<name>A0AAV9JHX0_9PEZI</name>
<dbReference type="Proteomes" id="UP001324427">
    <property type="component" value="Unassembled WGS sequence"/>
</dbReference>
<feature type="compositionally biased region" description="Polar residues" evidence="1">
    <location>
        <begin position="1021"/>
        <end position="1030"/>
    </location>
</feature>
<dbReference type="SUPFAM" id="SSF101690">
    <property type="entry name" value="PAZ domain"/>
    <property type="match status" value="1"/>
</dbReference>
<dbReference type="EMBL" id="JAVFHQ010000023">
    <property type="protein sequence ID" value="KAK4544699.1"/>
    <property type="molecule type" value="Genomic_DNA"/>
</dbReference>
<feature type="compositionally biased region" description="Polar residues" evidence="1">
    <location>
        <begin position="1046"/>
        <end position="1061"/>
    </location>
</feature>
<dbReference type="Gene3D" id="2.170.260.10">
    <property type="entry name" value="paz domain"/>
    <property type="match status" value="1"/>
</dbReference>
<reference evidence="2 3" key="1">
    <citation type="submission" date="2021-11" db="EMBL/GenBank/DDBJ databases">
        <title>Black yeast isolated from Biological Soil Crust.</title>
        <authorList>
            <person name="Kurbessoian T."/>
        </authorList>
    </citation>
    <scope>NUCLEOTIDE SEQUENCE [LARGE SCALE GENOMIC DNA]</scope>
    <source>
        <strain evidence="2 3">CCFEE 5522</strain>
    </source>
</reference>
<comment type="caution">
    <text evidence="2">The sequence shown here is derived from an EMBL/GenBank/DDBJ whole genome shotgun (WGS) entry which is preliminary data.</text>
</comment>
<evidence type="ECO:0000313" key="2">
    <source>
        <dbReference type="EMBL" id="KAK4544699.1"/>
    </source>
</evidence>
<feature type="region of interest" description="Disordered" evidence="1">
    <location>
        <begin position="132"/>
        <end position="163"/>
    </location>
</feature>
<protein>
    <submittedName>
        <fullName evidence="2">Uncharacterized protein</fullName>
    </submittedName>
</protein>
<dbReference type="InterPro" id="IPR036085">
    <property type="entry name" value="PAZ_dom_sf"/>
</dbReference>
<dbReference type="AlphaFoldDB" id="A0AAV9JHX0"/>
<evidence type="ECO:0000256" key="1">
    <source>
        <dbReference type="SAM" id="MobiDB-lite"/>
    </source>
</evidence>
<keyword evidence="3" id="KW-1185">Reference proteome</keyword>
<feature type="region of interest" description="Disordered" evidence="1">
    <location>
        <begin position="1045"/>
        <end position="1073"/>
    </location>
</feature>
<feature type="compositionally biased region" description="Basic and acidic residues" evidence="1">
    <location>
        <begin position="1004"/>
        <end position="1013"/>
    </location>
</feature>
<sequence length="1167" mass="130875">MSDQPTTVTINTGLKIYEPDPAKFNLDEKFYYVHSRAQAPAKRVAYTNTAHLYKQEITLIEQTAYETAIRAGNHPVQRAVIDVSKGRFLVQSSKANPNSVTKLLETKYSAIITVYEGPRFPPDIFSEHFEQDFSDDDSETNGHADAEDDGLSNADSEVVDERDDTQSAASIFHKLTSGRANHIVKWVRVWHEVPRTAQEKRLKTPPRRHPSGFKYRWTKVELYEYNDDFQTSLAMKRMSNYYANEVDTSQFQLYHVAVVMSGSEASLPNMIKQVRDSPNWVTKSQTYDAVKALLKQDFNHRNGLVLHANKFYEYSNPEHREMVKTVQYTQGILRTLRLNANDQPVLLEGLCEQLFLPQMSAGDFINGYWGLPRPTVSDDVYMKLLRETLRGRFVRIKTSMGWDQHAIYEISNDNAITANHEHKHLTWRHKDDLMLQYPTLPCLNLGHQYRHALMPAELCFLEPGQSFTGRHTPSLTAQLGTLRTKLDVSDKKKLNETMFVLRYSKQQRDLGALDDQLTAAFKHGVDLFFVEAGVNKLADASWDRFRQSLVKNKILDGCQITMGNANLEPMFLQYRPGHDPADLWTAQLRRFVRPSPDDHTDRKTVVIAAVQDDKHNSHIYSTLKHIGDTQIGAQTFIVNTKNINRNARRFGVDGATKSANETVSRMRVRNPPAPTTHGSKDLAIALHISRITVDEPMLAADGTAAGPRTLYVSVLSSRSFETSNCYQTDVELLGLKDMQNFDPSKQFKKFIKTLLPSNAEGVSHHITILRTGYIAVVRNAEEGAGIGRQAECHQHIDFDDHRLVCTSGNAFDKSLGGLTEQAIVADRTINGIEAVASRADMVNNEYALLRNVIIQRVGTQKTKVSYVTLDEDNSFVFDDGIKRKIAAKVAEQTGDGEDDRSRASFFIADTGLVNPNTHTIAAHRQVSVKGDTKLVTLELLGDPLTDQKDSPGQPPPGHGVDSSDKPEVEEKPEGRPKSKAEAASPKPGRVLSEQSANLRGTPRSTDKKHRDSLSRVASLHETPTPQSDNSLYRISSAFAGSALGISGSSNKENTSPSNQGPFQKPARTRPHTGLQDKLAAAQEGLTLQAPVTKITNAELLRLAKLWRDDRLGLYDTKWPIPTHLAYLAAKRALFHLRKDKWDDEDDDKAPYSLAKVKEAVAKTLYFL</sequence>
<organism evidence="2 3">
    <name type="scientific">Oleoguttula mirabilis</name>
    <dbReference type="NCBI Taxonomy" id="1507867"/>
    <lineage>
        <taxon>Eukaryota</taxon>
        <taxon>Fungi</taxon>
        <taxon>Dikarya</taxon>
        <taxon>Ascomycota</taxon>
        <taxon>Pezizomycotina</taxon>
        <taxon>Dothideomycetes</taxon>
        <taxon>Dothideomycetidae</taxon>
        <taxon>Mycosphaerellales</taxon>
        <taxon>Teratosphaeriaceae</taxon>
        <taxon>Oleoguttula</taxon>
    </lineage>
</organism>